<dbReference type="InterPro" id="IPR051100">
    <property type="entry name" value="DnaJ_subfamily_B/C"/>
</dbReference>
<feature type="region of interest" description="Disordered" evidence="2">
    <location>
        <begin position="531"/>
        <end position="662"/>
    </location>
</feature>
<dbReference type="PANTHER" id="PTHR43908">
    <property type="entry name" value="AT29763P-RELATED"/>
    <property type="match status" value="1"/>
</dbReference>
<feature type="compositionally biased region" description="Basic and acidic residues" evidence="2">
    <location>
        <begin position="649"/>
        <end position="662"/>
    </location>
</feature>
<dbReference type="InterPro" id="IPR036869">
    <property type="entry name" value="J_dom_sf"/>
</dbReference>
<proteinExistence type="predicted"/>
<dbReference type="Pfam" id="PF00226">
    <property type="entry name" value="DnaJ"/>
    <property type="match status" value="1"/>
</dbReference>
<dbReference type="PRINTS" id="PR00625">
    <property type="entry name" value="JDOMAIN"/>
</dbReference>
<evidence type="ECO:0000259" key="3">
    <source>
        <dbReference type="PROSITE" id="PS50076"/>
    </source>
</evidence>
<feature type="region of interest" description="Disordered" evidence="2">
    <location>
        <begin position="402"/>
        <end position="437"/>
    </location>
</feature>
<dbReference type="SMART" id="SM00271">
    <property type="entry name" value="DnaJ"/>
    <property type="match status" value="1"/>
</dbReference>
<dbReference type="Proteomes" id="UP001642501">
    <property type="component" value="Unassembled WGS sequence"/>
</dbReference>
<dbReference type="InterPro" id="IPR001623">
    <property type="entry name" value="DnaJ_domain"/>
</dbReference>
<evidence type="ECO:0000313" key="4">
    <source>
        <dbReference type="EMBL" id="CAK7271507.1"/>
    </source>
</evidence>
<organism evidence="4 5">
    <name type="scientific">Sporothrix epigloea</name>
    <dbReference type="NCBI Taxonomy" id="1892477"/>
    <lineage>
        <taxon>Eukaryota</taxon>
        <taxon>Fungi</taxon>
        <taxon>Dikarya</taxon>
        <taxon>Ascomycota</taxon>
        <taxon>Pezizomycotina</taxon>
        <taxon>Sordariomycetes</taxon>
        <taxon>Sordariomycetidae</taxon>
        <taxon>Ophiostomatales</taxon>
        <taxon>Ophiostomataceae</taxon>
        <taxon>Sporothrix</taxon>
    </lineage>
</organism>
<comment type="caution">
    <text evidence="4">The sequence shown here is derived from an EMBL/GenBank/DDBJ whole genome shotgun (WGS) entry which is preliminary data.</text>
</comment>
<feature type="compositionally biased region" description="Basic and acidic residues" evidence="2">
    <location>
        <begin position="603"/>
        <end position="613"/>
    </location>
</feature>
<feature type="compositionally biased region" description="Basic and acidic residues" evidence="2">
    <location>
        <begin position="412"/>
        <end position="429"/>
    </location>
</feature>
<feature type="compositionally biased region" description="Basic and acidic residues" evidence="2">
    <location>
        <begin position="150"/>
        <end position="179"/>
    </location>
</feature>
<feature type="region of interest" description="Disordered" evidence="2">
    <location>
        <begin position="146"/>
        <end position="218"/>
    </location>
</feature>
<name>A0ABP0DTJ3_9PEZI</name>
<protein>
    <recommendedName>
        <fullName evidence="3">J domain-containing protein</fullName>
    </recommendedName>
</protein>
<dbReference type="PANTHER" id="PTHR43908:SF3">
    <property type="entry name" value="AT29763P-RELATED"/>
    <property type="match status" value="1"/>
</dbReference>
<feature type="domain" description="J" evidence="3">
    <location>
        <begin position="9"/>
        <end position="74"/>
    </location>
</feature>
<keyword evidence="5" id="KW-1185">Reference proteome</keyword>
<dbReference type="EMBL" id="CAWUOM010000089">
    <property type="protein sequence ID" value="CAK7271507.1"/>
    <property type="molecule type" value="Genomic_DNA"/>
</dbReference>
<feature type="coiled-coil region" evidence="1">
    <location>
        <begin position="235"/>
        <end position="283"/>
    </location>
</feature>
<evidence type="ECO:0000256" key="2">
    <source>
        <dbReference type="SAM" id="MobiDB-lite"/>
    </source>
</evidence>
<keyword evidence="1" id="KW-0175">Coiled coil</keyword>
<dbReference type="PROSITE" id="PS50076">
    <property type="entry name" value="DNAJ_2"/>
    <property type="match status" value="1"/>
</dbReference>
<feature type="compositionally biased region" description="Polar residues" evidence="2">
    <location>
        <begin position="536"/>
        <end position="549"/>
    </location>
</feature>
<evidence type="ECO:0000313" key="5">
    <source>
        <dbReference type="Proteomes" id="UP001642501"/>
    </source>
</evidence>
<evidence type="ECO:0000256" key="1">
    <source>
        <dbReference type="SAM" id="Coils"/>
    </source>
</evidence>
<feature type="compositionally biased region" description="Basic and acidic residues" evidence="2">
    <location>
        <begin position="578"/>
        <end position="590"/>
    </location>
</feature>
<reference evidence="4 5" key="1">
    <citation type="submission" date="2024-01" db="EMBL/GenBank/DDBJ databases">
        <authorList>
            <person name="Allen C."/>
            <person name="Tagirdzhanova G."/>
        </authorList>
    </citation>
    <scope>NUCLEOTIDE SEQUENCE [LARGE SCALE GENOMIC DNA]</scope>
    <source>
        <strain evidence="4 5">CBS 573.63</strain>
    </source>
</reference>
<sequence>MAPSVGGKDHYAILEVPMTADDATVAASYRRLARLKHPDKNRTNPNATAEFQALQEAYTVLKDYKARAEYDCRIHFKKKATGAGASRARATTARTAGASSGASATMAATAAAVEMLRQKRKQTRQENSAASVAGIFSFHVHTGNLKASAHVREKTKAKAKEETREKRSTEQQKPPRETTPRSNHIQQGIPVTDYSDYEVGTMYPPPPTDLPQWPDRPPGRDHALEKQIRQVRSDIRTEEKTIRRLNRGVDKKEEEIGTMWEAVRSLDDELANAADARAKMEEKIVEQEWHNALFGDQAAATADSSMPKLLSPKSAERIKQAERAYKSLQKKVARAYEAIESSMTASRLLVDQIEKAYMEKTAKEAILHELGRRWRVHEFGVDSVEGEGGDLAGTWDGWCGWGEGEGETGLGTDDKNDGTEDGSERHNDGEDGAASAAWGQWQTEPANWWNGGSETVYADPSHDEWSRGSKDGMPLTTHDTVDSISQGLENVFFDTQVDESQHGYADVRAGLGQSLDGMYYQYQDVHGPYEHYRQYGHNSTPHEQVTGDDTTYHEPSNGEDSTGGGVALSNGSLGKGEQAQRDWQRQKDAELIAFESEVDEQESDKSDTADAARPRATKSTASTDRIADPLQTITTTTTTDTSPMNAGKDNQDRGSDKGEREGQLHGWLNASGVDMLGQGSWAPVASTNVWKTATSTGLGTVAATSSWITPSMSLPPRPPASHRQGIVSPIATLAGSAAATQAWWPGEELYYEAEQAGGDAREMAWRHAQWHEW</sequence>
<dbReference type="SUPFAM" id="SSF46565">
    <property type="entry name" value="Chaperone J-domain"/>
    <property type="match status" value="1"/>
</dbReference>
<accession>A0ABP0DTJ3</accession>
<dbReference type="Gene3D" id="1.10.287.110">
    <property type="entry name" value="DnaJ domain"/>
    <property type="match status" value="1"/>
</dbReference>
<gene>
    <name evidence="4" type="ORF">SEPCBS57363_004658</name>
</gene>
<feature type="compositionally biased region" description="Low complexity" evidence="2">
    <location>
        <begin position="632"/>
        <end position="641"/>
    </location>
</feature>
<dbReference type="CDD" id="cd06257">
    <property type="entry name" value="DnaJ"/>
    <property type="match status" value="1"/>
</dbReference>